<reference evidence="1 2" key="2">
    <citation type="journal article" date="2011" name="J. Bacteriol.">
        <title>Genomes of three methylotrophs from a single niche uncover genetic and metabolic divergence of Methylophilaceae.</title>
        <authorList>
            <person name="Lapidus A."/>
            <person name="Clum A."/>
            <person name="Labutti K."/>
            <person name="Kaluzhnaya M.G."/>
            <person name="Lim S."/>
            <person name="Beck D.A."/>
            <person name="Glavina Del Rio T."/>
            <person name="Nolan M."/>
            <person name="Mavromatis K."/>
            <person name="Huntemann M."/>
            <person name="Lucas S."/>
            <person name="Lidstrom M.E."/>
            <person name="Ivanova N."/>
            <person name="Chistoserdova L."/>
        </authorList>
    </citation>
    <scope>NUCLEOTIDE SEQUENCE [LARGE SCALE GENOMIC DNA]</scope>
    <source>
        <strain evidence="1 2">SIP3-4</strain>
    </source>
</reference>
<organism evidence="1 2">
    <name type="scientific">Methylovorus glucosotrophus (strain SIP3-4)</name>
    <dbReference type="NCBI Taxonomy" id="582744"/>
    <lineage>
        <taxon>Bacteria</taxon>
        <taxon>Pseudomonadati</taxon>
        <taxon>Pseudomonadota</taxon>
        <taxon>Betaproteobacteria</taxon>
        <taxon>Nitrosomonadales</taxon>
        <taxon>Methylophilaceae</taxon>
        <taxon>Methylovorus</taxon>
    </lineage>
</organism>
<protein>
    <submittedName>
        <fullName evidence="1">Uncharacterized protein</fullName>
    </submittedName>
</protein>
<dbReference type="eggNOG" id="ENOG5033EWW">
    <property type="taxonomic scope" value="Bacteria"/>
</dbReference>
<dbReference type="HOGENOM" id="CLU_1271074_0_0_4"/>
<accession>C6XCW8</accession>
<reference evidence="2" key="1">
    <citation type="submission" date="2009-07" db="EMBL/GenBank/DDBJ databases">
        <title>Complete sequence of chromosome of Methylovorus sp. SIP3-4.</title>
        <authorList>
            <person name="Lucas S."/>
            <person name="Copeland A."/>
            <person name="Lapidus A."/>
            <person name="Glavina del Rio T."/>
            <person name="Tice H."/>
            <person name="Bruce D."/>
            <person name="Goodwin L."/>
            <person name="Pitluck S."/>
            <person name="Clum A."/>
            <person name="Larimer F."/>
            <person name="Land M."/>
            <person name="Hauser L."/>
            <person name="Kyrpides N."/>
            <person name="Mikhailova N."/>
            <person name="Kayluzhnaya M."/>
            <person name="Chistoserdova L."/>
        </authorList>
    </citation>
    <scope>NUCLEOTIDE SEQUENCE [LARGE SCALE GENOMIC DNA]</scope>
    <source>
        <strain evidence="2">SIP3-4</strain>
    </source>
</reference>
<name>C6XCW8_METGS</name>
<dbReference type="AlphaFoldDB" id="C6XCW8"/>
<evidence type="ECO:0000313" key="1">
    <source>
        <dbReference type="EMBL" id="ACT50393.1"/>
    </source>
</evidence>
<dbReference type="KEGG" id="mei:Msip34_1146"/>
<dbReference type="Proteomes" id="UP000002743">
    <property type="component" value="Chromosome"/>
</dbReference>
<dbReference type="EMBL" id="CP001674">
    <property type="protein sequence ID" value="ACT50393.1"/>
    <property type="molecule type" value="Genomic_DNA"/>
</dbReference>
<sequence length="217" mass="24932">MSNSREQEARQAYLNLLKAKGVDAATLQHRERFLQALATDLADQPADSMVYRDVVEKHLEQLPRADWPLLLAVAREYFPFWIQDIKAVAAMNAEAGFAPPAISWQPLAQSLQALWDSLDQTQFSTAENWPLKAYRHALRQEGAELDVVETRIKLVKLLLVRLRDAPAQDAKLYRLAVDNTLPLFDMKETRRLFLVVVREFYYFWIGDPEALDHIVLG</sequence>
<proteinExistence type="predicted"/>
<dbReference type="RefSeq" id="WP_015829898.1">
    <property type="nucleotide sequence ID" value="NC_012969.1"/>
</dbReference>
<evidence type="ECO:0000313" key="2">
    <source>
        <dbReference type="Proteomes" id="UP000002743"/>
    </source>
</evidence>
<gene>
    <name evidence="1" type="ordered locus">Msip34_1146</name>
</gene>
<keyword evidence="2" id="KW-1185">Reference proteome</keyword>
<dbReference type="OrthoDB" id="8533924at2"/>